<comment type="similarity">
    <text evidence="2">Belongs to the glycosyltransferase 47 family.</text>
</comment>
<dbReference type="Pfam" id="PF03016">
    <property type="entry name" value="Exostosin_GT47"/>
    <property type="match status" value="1"/>
</dbReference>
<evidence type="ECO:0000256" key="7">
    <source>
        <dbReference type="SAM" id="Phobius"/>
    </source>
</evidence>
<evidence type="ECO:0000256" key="3">
    <source>
        <dbReference type="ARBA" id="ARBA00022676"/>
    </source>
</evidence>
<dbReference type="RefSeq" id="XP_022955544.1">
    <property type="nucleotide sequence ID" value="XM_023099776.1"/>
</dbReference>
<comment type="subcellular location">
    <subcellularLocation>
        <location evidence="1">Golgi apparatus membrane</location>
        <topology evidence="1">Single-pass type II membrane protein</topology>
    </subcellularLocation>
</comment>
<keyword evidence="7" id="KW-0812">Transmembrane</keyword>
<evidence type="ECO:0000313" key="9">
    <source>
        <dbReference type="Proteomes" id="UP000504609"/>
    </source>
</evidence>
<feature type="compositionally biased region" description="Polar residues" evidence="6">
    <location>
        <begin position="83"/>
        <end position="99"/>
    </location>
</feature>
<dbReference type="GO" id="GO:0016757">
    <property type="term" value="F:glycosyltransferase activity"/>
    <property type="evidence" value="ECO:0007669"/>
    <property type="project" value="UniProtKB-KW"/>
</dbReference>
<sequence>MKIIVPKCTNPISSVALISFILCSLFVFFDYSALYESRTKEVTFLTNDFPNSSSISSSPNPCIDQKPTEEAIKALIPSSSIDQKPIETHNSSSSITNPARRSRKRAVHGRGRTRKAKAEDSSCQGKFIYIHNLPKKFNEDLVQNCKLPHMKWSEVCKFVWHNVGLGPEVQNNSLQDLTNKGWFYTSQFSLEVIFHHRMKQYKCLTKDSSKAAAIFVPFYAGLDVGPYLWGFNISVRDKGPIELAKWLSQRSEWKAMWGRDHFLIGGRIAWDYRRHDENDSDWGSKLMFLPELNNTTMLTIETAYWNNDIAIPYPTDFHPSRDSQIIDWQRKVTTQKRPFLFSFVGGTRPKQETSIRGELINQCKASKNCFFLACISGENKCSDPATVMNTFMSSVFCLQPPGDSFTRRSMFDAILAGCIPVLFHPGTAYGQYNWYFPKDHQRYSVFIPSNKIKAKEVNVSEVLERISSKKILEMRDEVVKMIPRVIYADPRSRLERFEDGFDVAVKGILERVKRVRKVIEEGKDPSVGFSDINLKKFEMVGFT</sequence>
<dbReference type="InterPro" id="IPR040911">
    <property type="entry name" value="Exostosin_GT47"/>
</dbReference>
<gene>
    <name evidence="10" type="primary">LOC111457526</name>
</gene>
<keyword evidence="3 10" id="KW-0328">Glycosyltransferase</keyword>
<keyword evidence="9" id="KW-1185">Reference proteome</keyword>
<reference evidence="10" key="1">
    <citation type="submission" date="2025-08" db="UniProtKB">
        <authorList>
            <consortium name="RefSeq"/>
        </authorList>
    </citation>
    <scope>IDENTIFICATION</scope>
    <source>
        <tissue evidence="10">Young leaves</tissue>
    </source>
</reference>
<dbReference type="GeneID" id="111457526"/>
<organism evidence="9 10">
    <name type="scientific">Cucurbita moschata</name>
    <name type="common">Winter crookneck squash</name>
    <name type="synonym">Cucurbita pepo var. moschata</name>
    <dbReference type="NCBI Taxonomy" id="3662"/>
    <lineage>
        <taxon>Eukaryota</taxon>
        <taxon>Viridiplantae</taxon>
        <taxon>Streptophyta</taxon>
        <taxon>Embryophyta</taxon>
        <taxon>Tracheophyta</taxon>
        <taxon>Spermatophyta</taxon>
        <taxon>Magnoliopsida</taxon>
        <taxon>eudicotyledons</taxon>
        <taxon>Gunneridae</taxon>
        <taxon>Pentapetalae</taxon>
        <taxon>rosids</taxon>
        <taxon>fabids</taxon>
        <taxon>Cucurbitales</taxon>
        <taxon>Cucurbitaceae</taxon>
        <taxon>Cucurbiteae</taxon>
        <taxon>Cucurbita</taxon>
    </lineage>
</organism>
<dbReference type="PANTHER" id="PTHR11062:SF282">
    <property type="entry name" value="XYLOGLUCAN GALACTOSYLTRANSFERASE GT11-RELATED"/>
    <property type="match status" value="1"/>
</dbReference>
<name>A0A6J1GWK6_CUCMO</name>
<evidence type="ECO:0000256" key="2">
    <source>
        <dbReference type="ARBA" id="ARBA00010271"/>
    </source>
</evidence>
<dbReference type="KEGG" id="cmos:111457526"/>
<keyword evidence="7" id="KW-0472">Membrane</keyword>
<dbReference type="PANTHER" id="PTHR11062">
    <property type="entry name" value="EXOSTOSIN HEPARAN SULFATE GLYCOSYLTRANSFERASE -RELATED"/>
    <property type="match status" value="1"/>
</dbReference>
<dbReference type="AlphaFoldDB" id="A0A6J1GWK6"/>
<protein>
    <submittedName>
        <fullName evidence="10">Probable xyloglucan galactosyltransferase GT14</fullName>
    </submittedName>
</protein>
<feature type="compositionally biased region" description="Basic residues" evidence="6">
    <location>
        <begin position="100"/>
        <end position="115"/>
    </location>
</feature>
<evidence type="ECO:0000256" key="5">
    <source>
        <dbReference type="ARBA" id="ARBA00023034"/>
    </source>
</evidence>
<evidence type="ECO:0000256" key="1">
    <source>
        <dbReference type="ARBA" id="ARBA00004323"/>
    </source>
</evidence>
<keyword evidence="5" id="KW-0333">Golgi apparatus</keyword>
<proteinExistence type="inferred from homology"/>
<feature type="domain" description="Exostosin GT47" evidence="8">
    <location>
        <begin position="123"/>
        <end position="454"/>
    </location>
</feature>
<feature type="transmembrane region" description="Helical" evidence="7">
    <location>
        <begin position="12"/>
        <end position="34"/>
    </location>
</feature>
<accession>A0A6J1GWK6</accession>
<keyword evidence="4" id="KW-0735">Signal-anchor</keyword>
<dbReference type="Proteomes" id="UP000504609">
    <property type="component" value="Unplaced"/>
</dbReference>
<evidence type="ECO:0000256" key="6">
    <source>
        <dbReference type="SAM" id="MobiDB-lite"/>
    </source>
</evidence>
<keyword evidence="3 10" id="KW-0808">Transferase</keyword>
<evidence type="ECO:0000256" key="4">
    <source>
        <dbReference type="ARBA" id="ARBA00022968"/>
    </source>
</evidence>
<dbReference type="GO" id="GO:0000139">
    <property type="term" value="C:Golgi membrane"/>
    <property type="evidence" value="ECO:0007669"/>
    <property type="project" value="UniProtKB-SubCell"/>
</dbReference>
<dbReference type="InterPro" id="IPR004263">
    <property type="entry name" value="Exostosin"/>
</dbReference>
<keyword evidence="7" id="KW-1133">Transmembrane helix</keyword>
<feature type="region of interest" description="Disordered" evidence="6">
    <location>
        <begin position="83"/>
        <end position="116"/>
    </location>
</feature>
<evidence type="ECO:0000313" key="10">
    <source>
        <dbReference type="RefSeq" id="XP_022955544.1"/>
    </source>
</evidence>
<evidence type="ECO:0000259" key="8">
    <source>
        <dbReference type="Pfam" id="PF03016"/>
    </source>
</evidence>